<dbReference type="InterPro" id="IPR032821">
    <property type="entry name" value="PKS_assoc"/>
</dbReference>
<dbReference type="Pfam" id="PF21089">
    <property type="entry name" value="PKS_DH_N"/>
    <property type="match status" value="2"/>
</dbReference>
<dbReference type="PROSITE" id="PS00012">
    <property type="entry name" value="PHOSPHOPANTETHEINE"/>
    <property type="match status" value="2"/>
</dbReference>
<dbReference type="SMART" id="SM00827">
    <property type="entry name" value="PKS_AT"/>
    <property type="match status" value="1"/>
</dbReference>
<dbReference type="InterPro" id="IPR014043">
    <property type="entry name" value="Acyl_transferase_dom"/>
</dbReference>
<keyword evidence="2" id="KW-0596">Phosphopantetheine</keyword>
<organism evidence="13 14">
    <name type="scientific">Streptomyces marincola</name>
    <dbReference type="NCBI Taxonomy" id="2878388"/>
    <lineage>
        <taxon>Bacteria</taxon>
        <taxon>Bacillati</taxon>
        <taxon>Actinomycetota</taxon>
        <taxon>Actinomycetes</taxon>
        <taxon>Kitasatosporales</taxon>
        <taxon>Streptomycetaceae</taxon>
        <taxon>Streptomyces</taxon>
    </lineage>
</organism>
<dbReference type="Gene3D" id="3.30.70.3290">
    <property type="match status" value="1"/>
</dbReference>
<evidence type="ECO:0000256" key="9">
    <source>
        <dbReference type="SAM" id="MobiDB-lite"/>
    </source>
</evidence>
<reference evidence="13 14" key="1">
    <citation type="submission" date="2017-05" db="EMBL/GenBank/DDBJ databases">
        <title>Complete genome sequence of Streptomyces sp. SCSIO 03032 revealed the diverse biosynthetic pathways for its bioactive secondary metabolites.</title>
        <authorList>
            <person name="Ma L."/>
            <person name="Zhu Y."/>
            <person name="Zhang W."/>
            <person name="Zhang G."/>
            <person name="Tian X."/>
            <person name="Zhang S."/>
            <person name="Zhang C."/>
        </authorList>
    </citation>
    <scope>NUCLEOTIDE SEQUENCE [LARGE SCALE GENOMIC DNA]</scope>
    <source>
        <strain evidence="13 14">SCSIO 03032</strain>
    </source>
</reference>
<feature type="active site" description="Proton donor; for dehydratase activity" evidence="8">
    <location>
        <position position="404"/>
    </location>
</feature>
<feature type="domain" description="Carrier" evidence="10">
    <location>
        <begin position="1312"/>
        <end position="1387"/>
    </location>
</feature>
<dbReference type="SMART" id="SM00822">
    <property type="entry name" value="PKS_KR"/>
    <property type="match status" value="2"/>
</dbReference>
<dbReference type="InterPro" id="IPR001227">
    <property type="entry name" value="Ac_transferase_dom_sf"/>
</dbReference>
<gene>
    <name evidence="13" type="ORF">CAG99_00535</name>
</gene>
<dbReference type="Gene3D" id="3.40.47.10">
    <property type="match status" value="1"/>
</dbReference>
<feature type="region of interest" description="C-terminal hotdog fold" evidence="8">
    <location>
        <begin position="2430"/>
        <end position="2580"/>
    </location>
</feature>
<evidence type="ECO:0000313" key="14">
    <source>
        <dbReference type="Proteomes" id="UP000194218"/>
    </source>
</evidence>
<evidence type="ECO:0000256" key="7">
    <source>
        <dbReference type="ARBA" id="ARBA00023315"/>
    </source>
</evidence>
<dbReference type="SMART" id="SM00829">
    <property type="entry name" value="PKS_ER"/>
    <property type="match status" value="1"/>
</dbReference>
<dbReference type="FunFam" id="1.10.1200.10:FF:000007">
    <property type="entry name" value="Probable polyketide synthase pks17"/>
    <property type="match status" value="2"/>
</dbReference>
<dbReference type="InterPro" id="IPR013968">
    <property type="entry name" value="PKS_KR"/>
</dbReference>
<feature type="active site" description="Proton donor; for dehydratase activity" evidence="8">
    <location>
        <position position="2491"/>
    </location>
</feature>
<dbReference type="SUPFAM" id="SSF50129">
    <property type="entry name" value="GroES-like"/>
    <property type="match status" value="1"/>
</dbReference>
<feature type="domain" description="PKS/mFAS DH" evidence="12">
    <location>
        <begin position="2291"/>
        <end position="2580"/>
    </location>
</feature>
<dbReference type="InterPro" id="IPR014030">
    <property type="entry name" value="Ketoacyl_synth_N"/>
</dbReference>
<dbReference type="FunFam" id="3.40.50.720:FF:000209">
    <property type="entry name" value="Polyketide synthase Pks12"/>
    <property type="match status" value="1"/>
</dbReference>
<proteinExistence type="predicted"/>
<feature type="region of interest" description="Disordered" evidence="9">
    <location>
        <begin position="3192"/>
        <end position="3216"/>
    </location>
</feature>
<dbReference type="Pfam" id="PF08240">
    <property type="entry name" value="ADH_N"/>
    <property type="match status" value="1"/>
</dbReference>
<dbReference type="CDD" id="cd00833">
    <property type="entry name" value="PKS"/>
    <property type="match status" value="1"/>
</dbReference>
<dbReference type="EMBL" id="CP021121">
    <property type="protein sequence ID" value="ARQ67527.1"/>
    <property type="molecule type" value="Genomic_DNA"/>
</dbReference>
<dbReference type="InterPro" id="IPR020806">
    <property type="entry name" value="PKS_PP-bd"/>
</dbReference>
<dbReference type="Gene3D" id="1.10.1200.10">
    <property type="entry name" value="ACP-like"/>
    <property type="match status" value="2"/>
</dbReference>
<feature type="region of interest" description="N-terminal hotdog fold" evidence="8">
    <location>
        <begin position="2291"/>
        <end position="2416"/>
    </location>
</feature>
<evidence type="ECO:0000256" key="8">
    <source>
        <dbReference type="PROSITE-ProRule" id="PRU01363"/>
    </source>
</evidence>
<dbReference type="CDD" id="cd08956">
    <property type="entry name" value="KR_3_FAS_SDR_x"/>
    <property type="match status" value="2"/>
</dbReference>
<dbReference type="InterPro" id="IPR036736">
    <property type="entry name" value="ACP-like_sf"/>
</dbReference>
<dbReference type="Pfam" id="PF00550">
    <property type="entry name" value="PP-binding"/>
    <property type="match status" value="2"/>
</dbReference>
<dbReference type="GO" id="GO:0016491">
    <property type="term" value="F:oxidoreductase activity"/>
    <property type="evidence" value="ECO:0007669"/>
    <property type="project" value="InterPro"/>
</dbReference>
<dbReference type="Pfam" id="PF14765">
    <property type="entry name" value="PS-DH"/>
    <property type="match status" value="2"/>
</dbReference>
<keyword evidence="3" id="KW-0597">Phosphoprotein</keyword>
<dbReference type="Pfam" id="PF13602">
    <property type="entry name" value="ADH_zinc_N_2"/>
    <property type="match status" value="1"/>
</dbReference>
<dbReference type="Gene3D" id="3.40.50.11460">
    <property type="match status" value="1"/>
</dbReference>
<dbReference type="InterPro" id="IPR013154">
    <property type="entry name" value="ADH-like_N"/>
</dbReference>
<dbReference type="PROSITE" id="PS52004">
    <property type="entry name" value="KS3_2"/>
    <property type="match status" value="1"/>
</dbReference>
<keyword evidence="14" id="KW-1185">Reference proteome</keyword>
<evidence type="ECO:0000259" key="10">
    <source>
        <dbReference type="PROSITE" id="PS50075"/>
    </source>
</evidence>
<dbReference type="PROSITE" id="PS52019">
    <property type="entry name" value="PKS_MFAS_DH"/>
    <property type="match status" value="2"/>
</dbReference>
<dbReference type="InterPro" id="IPR049551">
    <property type="entry name" value="PKS_DH_C"/>
</dbReference>
<dbReference type="InterPro" id="IPR020807">
    <property type="entry name" value="PKS_DH"/>
</dbReference>
<dbReference type="GO" id="GO:0004312">
    <property type="term" value="F:fatty acid synthase activity"/>
    <property type="evidence" value="ECO:0007669"/>
    <property type="project" value="TreeGrafter"/>
</dbReference>
<keyword evidence="4" id="KW-0808">Transferase</keyword>
<keyword evidence="5" id="KW-0045">Antibiotic biosynthesis</keyword>
<dbReference type="InterPro" id="IPR009081">
    <property type="entry name" value="PP-bd_ACP"/>
</dbReference>
<dbReference type="PROSITE" id="PS50075">
    <property type="entry name" value="CARRIER"/>
    <property type="match status" value="2"/>
</dbReference>
<dbReference type="FunFam" id="3.40.366.10:FF:000002">
    <property type="entry name" value="Probable polyketide synthase 2"/>
    <property type="match status" value="1"/>
</dbReference>
<dbReference type="CDD" id="cd05195">
    <property type="entry name" value="enoyl_red"/>
    <property type="match status" value="1"/>
</dbReference>
<dbReference type="InterPro" id="IPR016039">
    <property type="entry name" value="Thiolase-like"/>
</dbReference>
<dbReference type="Pfam" id="PF02801">
    <property type="entry name" value="Ketoacyl-synt_C"/>
    <property type="match status" value="1"/>
</dbReference>
<dbReference type="InterPro" id="IPR016036">
    <property type="entry name" value="Malonyl_transacylase_ACP-bd"/>
</dbReference>
<dbReference type="InterPro" id="IPR016035">
    <property type="entry name" value="Acyl_Trfase/lysoPLipase"/>
</dbReference>
<dbReference type="SMART" id="SM00826">
    <property type="entry name" value="PKS_DH"/>
    <property type="match status" value="2"/>
</dbReference>
<evidence type="ECO:0000256" key="1">
    <source>
        <dbReference type="ARBA" id="ARBA00004792"/>
    </source>
</evidence>
<dbReference type="GO" id="GO:0004315">
    <property type="term" value="F:3-oxoacyl-[acyl-carrier-protein] synthase activity"/>
    <property type="evidence" value="ECO:0007669"/>
    <property type="project" value="InterPro"/>
</dbReference>
<dbReference type="FunFam" id="3.40.47.10:FF:000019">
    <property type="entry name" value="Polyketide synthase type I"/>
    <property type="match status" value="1"/>
</dbReference>
<dbReference type="InterPro" id="IPR049900">
    <property type="entry name" value="PKS_mFAS_DH"/>
</dbReference>
<feature type="compositionally biased region" description="Polar residues" evidence="9">
    <location>
        <begin position="2778"/>
        <end position="2788"/>
    </location>
</feature>
<feature type="region of interest" description="N-terminal hotdog fold" evidence="8">
    <location>
        <begin position="204"/>
        <end position="329"/>
    </location>
</feature>
<evidence type="ECO:0000256" key="3">
    <source>
        <dbReference type="ARBA" id="ARBA00022553"/>
    </source>
</evidence>
<dbReference type="PANTHER" id="PTHR43775:SF51">
    <property type="entry name" value="INACTIVE PHENOLPHTHIOCEROL SYNTHESIS POLYKETIDE SYNTHASE TYPE I PKS1-RELATED"/>
    <property type="match status" value="1"/>
</dbReference>
<dbReference type="GO" id="GO:0006633">
    <property type="term" value="P:fatty acid biosynthetic process"/>
    <property type="evidence" value="ECO:0007669"/>
    <property type="project" value="InterPro"/>
</dbReference>
<dbReference type="InterPro" id="IPR018201">
    <property type="entry name" value="Ketoacyl_synth_AS"/>
</dbReference>
<keyword evidence="7" id="KW-0012">Acyltransferase</keyword>
<evidence type="ECO:0000256" key="4">
    <source>
        <dbReference type="ARBA" id="ARBA00022679"/>
    </source>
</evidence>
<evidence type="ECO:0000259" key="12">
    <source>
        <dbReference type="PROSITE" id="PS52019"/>
    </source>
</evidence>
<protein>
    <submittedName>
        <fullName evidence="13">Uncharacterized protein</fullName>
    </submittedName>
</protein>
<dbReference type="InterPro" id="IPR014031">
    <property type="entry name" value="Ketoacyl_synth_C"/>
</dbReference>
<dbReference type="InterPro" id="IPR050091">
    <property type="entry name" value="PKS_NRPS_Biosynth_Enz"/>
</dbReference>
<dbReference type="PANTHER" id="PTHR43775">
    <property type="entry name" value="FATTY ACID SYNTHASE"/>
    <property type="match status" value="1"/>
</dbReference>
<dbReference type="InterPro" id="IPR006162">
    <property type="entry name" value="Ppantetheine_attach_site"/>
</dbReference>
<comment type="pathway">
    <text evidence="1">Antibiotic biosynthesis.</text>
</comment>
<sequence length="3229" mass="336146">MVAGEEAAVERLRESFVEAGVKTRRLSVSHAFHSRLMDPMLEEFERVASTLTYRAPAIPVVSNVTGELAGVEIGSAEYWVRHVRATVRFADGIETLRAAGVSTFLELGPDATLTAMGAECLPEDDTTTAFIAATRRERDEVQTFTGALSRVWGRGVSVDWKAAFAGRAVRRVDLPTYAFQRRRYWLEAEVAGDPAGLGQSAAGHPLLGAAVTLAAEGGAMLTGRLSLHTHPWLADHAIGGTVLFPGTGFVELAIRAGDEVDCAHLRELTLQAPLVIPERGAVQIQVVVSGPDETGRREVRIYSRPENAEADETWTCHAEGGLDHQRPADDEATDLAQWPPADAEVVNLAGFYDAFGDAGYAYGPVFQGLRTAWRRGDEIFAEVALPESAQADADRFGIHPALLDAVLHAHGLAASVAGSAEQDGKVRLPFAWSGVSLHATGATAVRVHCTVRGPENARIVLADVAGRPVASIGSLVLRAVNSGTLGAESSGTESVYRLDWLPAGSGQEEAGAEVSDAGRDAWALLGTEDGLGLGLPVYAGVDRADDAASVPDVLVLAVGTHIASAAAPAHGTPDSLADGARDATLRAWRTVRDWLASEQRADCRLVVATTGAVAVGHGEDVPDLAAAPVWGLLRTAQSENPGRIVLVDLEPGTTGQAAASALATALTTDEPQVAVRGGVALAPRLVRVSAGGGGLVPPVGESAWRLDVLGGGTLESLALVPAPEEAGVPAAGQVRVAVRAAGLNFRDVLMGLGMYPGDVMLGSEAAGVVVEVGEGVEHVAVGDRVMGLIHQGFGSLATVDARLVVRMPAGWSFEQAASVPVVFLTAYYGLVDLAGLGAGESVLVHAAAGGVGMAAVQLAQHLGATVFATASEAKQATVRELGVPAERIASSRDLDFRDAFLAATDGAGVDVVLDSLAREFVDASLELLPRGGRFLEMGKTDIRDPEQVATQHHGVRYQAFDMLEAGHDRIGEMLREIVDLLHQGRLRPLPITTWDVRRAPEAFRFMSQARHVGKIVLTIPQGPDPAGTVLITGGTGTLGSLLARHLVAARGMRSLVLTSRAGLDAPGVAELVAELEERGARVEVAACDAADRDQLAAVLSAIPAEHPLTGVVHAAGIADDGMFGDLTEERIERVLRPKVDAALNLHELTRDADLRLFALYSSTAGILGNPGQANYAAANTFLDALAAHRRAQGLPATSLAWGLWEQASGVSGDLSEADLARLARGGMLPLGSAQGLGLFDVAQGLDEAVTVPIRLDLATMRNAVQAGGARAVPPLFRALIRVTGRRTATGPTGDASSLAAQLGRLGTADRVTLVSDLVRTHVAAVLGHANSAAINAERQFKDLGFDSLTAVELRNRLNGATGLSLPATLIFDYPTPAALSTFLLSELGVGTADAEAPAVATAVAADEPLAIVGMACRFPGGMDSPEQLWRQLIDGADAMGPFPADRGWDLERLYDPDPAASGASYVRDGGFVHEASHFDADFFGISPREALAMDPQQRLLLEVTWESLERAGIPPASLRGRAVGTFIGGVQSDYGSGIQRISDSAEGYALTGTTTSVISGRVAYVLGLEGPAVTVDTACSSSLVALHLAAQALRNGECDMALAGGVTVMATPGAFVEFSRQRGLAADGRCKPFASAADGTGWGEGVGVLVVERLSDARRKGHQVLAVVRGSAVNQDGASNGLTAPNGPAQQRVIRSALANAGLTPGDIDAVEAHGTGTRLGDPIEAQALIATYGQDRPEDRPLWLGSIKSNIGHTQAAAGAAGLIKMVMALREGVLPPTLHAEEPTTQVDWSAGAVELLTEAREWADAGRPRRAGVSSFGISGTNAHVILEQAPAEDAEPKAVVLPGDPLGVVPWVVSARTADAVVAQAERLAEAAVELDAADVGWSLASGRAALPSRAVVWGRNTDELVAALRGLSAAEQVVEGRVAVLFTGQGAQRARMGAELADAFPVFAEALAEVCAGFDGLLPRPLADVLADESSEDLDRTVFTQAGLFAVEVALWRLIESFGVKPDFVAGHSIGEIAAAHVAGVFDLADACRLVAARGSLMQALPAGGAMLSVQATPEQVSEALHDVDGLDIAAVNGPRSVVVAGDESAIDQFGALLTEAGVKTRRLSVSHAFHSRLMDPMLEEFERVAAQLTYRAPAIPVVSNVTGELAGVEIGSAEYWVRHVRATVRFADSITTLRNAGVSTFLELGPDATLTAMGAECLPEDDTTTAFIAATRRERDEVQTFTSALSRVWGRGVSVDWKAAFAGRAVRRVELPTYAFQRRRYWLESEAGGDPTGLGLGAAGHPLLGAAVSLAADGGVVLTGRMSVGLQPWLADHAIGGTVLFPGTGFVELAVRAGDEVDCGQVRELALQAPLVLPERGAVQVQVVVGTTDDLGSREVRIYSRPEHAGPDEAWVQHAEGALGREPEAPHDELDLTEWPPADAETIDVSGLYSTLADAGYGYGPVFQGLRAAWRRGKEIYAEVALPEDEAGRAARYGLHPALLDAALHAHSLVGGDTADSADEAASGRSGDGVRLPFAWSGVSLLASGATALRVRIVPTGTDELALQAADANGRPVAAVGSLLLRAVTGEQLTAVASSSTRDALFRVEWMPLSTGGDTPVGDWAVLGSSPLVANGMARHEDLSALITALDAGEKAPSVLLLPCLPPDDEGRLNVGGEDAISGVLAVLRACLVDDRLAMSRLVVVTQGAVNGHGNDVRDLMHTPVWGLVRSAQTENPDRFLLVDLDPEVGIEETAIPDVVAGAMAADESQVLVRGGQAHAPRLVRAAPSGAASDTPSTTTRSGFPGTVLVTGGTGALGALVARHLVVVHGVRSLVLTSRRGLAAGGAVELVGELESLGARVEVVACDAADREALAGVLAQVPAEYPLSGVVHAAGVLDDGLVVSLSDEQVRRVLRPKAEAAWNLHELTRDADLEMFVLFSSVAGVFGGPGQGNYAAANAFLDALAAHRRGLGLPGTSLAWGPWAAHDGMAGGLSTADRERMAGSGLVPLSPAHGLALFDEALLLGEPLLVGAPLDTSVLRRQAERGGLPGMLRGLVRARVRRATAGAAGSAEDAASLRRRLAGLSDAERDRVVTDLVREEVALVLGHPNALAVDVDRQFQELGFDSLTAVDLRNRLGAATGLRLAASLVFDHPTPAGLARALVARLAPADARSPEEERDAEVRELLAAIPLARLRASGLLEALMQLARPEDEERPAAEGDPGPGIADMEVDDLVRMALGDSDS</sequence>
<dbReference type="FunFam" id="3.90.180.10:FF:000032">
    <property type="entry name" value="Probable polyketide synthase pks1"/>
    <property type="match status" value="1"/>
</dbReference>
<feature type="active site" description="Proton acceptor; for dehydratase activity" evidence="8">
    <location>
        <position position="2323"/>
    </location>
</feature>
<dbReference type="InterPro" id="IPR020843">
    <property type="entry name" value="ER"/>
</dbReference>
<dbReference type="InterPro" id="IPR049552">
    <property type="entry name" value="PKS_DH_N"/>
</dbReference>
<dbReference type="Gene3D" id="3.40.366.10">
    <property type="entry name" value="Malonyl-Coenzyme A Acyl Carrier Protein, domain 2"/>
    <property type="match status" value="2"/>
</dbReference>
<dbReference type="KEGG" id="smao:CAG99_00535"/>
<dbReference type="SUPFAM" id="SSF47336">
    <property type="entry name" value="ACP-like"/>
    <property type="match status" value="2"/>
</dbReference>
<evidence type="ECO:0000313" key="13">
    <source>
        <dbReference type="EMBL" id="ARQ67527.1"/>
    </source>
</evidence>
<feature type="domain" description="Ketosynthase family 3 (KS3)" evidence="11">
    <location>
        <begin position="1406"/>
        <end position="1832"/>
    </location>
</feature>
<dbReference type="PROSITE" id="PS00606">
    <property type="entry name" value="KS3_1"/>
    <property type="match status" value="1"/>
</dbReference>
<dbReference type="Pfam" id="PF08659">
    <property type="entry name" value="KR"/>
    <property type="match status" value="2"/>
</dbReference>
<dbReference type="GO" id="GO:0031177">
    <property type="term" value="F:phosphopantetheine binding"/>
    <property type="evidence" value="ECO:0007669"/>
    <property type="project" value="InterPro"/>
</dbReference>
<dbReference type="SMART" id="SM01294">
    <property type="entry name" value="PKS_PP_betabranch"/>
    <property type="match status" value="2"/>
</dbReference>
<dbReference type="Pfam" id="PF16197">
    <property type="entry name" value="KAsynt_C_assoc"/>
    <property type="match status" value="1"/>
</dbReference>
<evidence type="ECO:0000259" key="11">
    <source>
        <dbReference type="PROSITE" id="PS52004"/>
    </source>
</evidence>
<dbReference type="InterPro" id="IPR020841">
    <property type="entry name" value="PKS_Beta-ketoAc_synthase_dom"/>
</dbReference>
<evidence type="ECO:0000256" key="6">
    <source>
        <dbReference type="ARBA" id="ARBA00023268"/>
    </source>
</evidence>
<feature type="region of interest" description="Disordered" evidence="9">
    <location>
        <begin position="2772"/>
        <end position="2791"/>
    </location>
</feature>
<dbReference type="Pfam" id="PF00109">
    <property type="entry name" value="ketoacyl-synt"/>
    <property type="match status" value="1"/>
</dbReference>
<dbReference type="Gene3D" id="3.40.50.720">
    <property type="entry name" value="NAD(P)-binding Rossmann-like Domain"/>
    <property type="match status" value="2"/>
</dbReference>
<name>A0A1W7CS06_9ACTN</name>
<feature type="compositionally biased region" description="Basic and acidic residues" evidence="9">
    <location>
        <begin position="3194"/>
        <end position="3203"/>
    </location>
</feature>
<dbReference type="SUPFAM" id="SSF52151">
    <property type="entry name" value="FabD/lysophospholipase-like"/>
    <property type="match status" value="2"/>
</dbReference>
<dbReference type="Pfam" id="PF22953">
    <property type="entry name" value="SpnB_Rossmann"/>
    <property type="match status" value="2"/>
</dbReference>
<feature type="active site" description="Proton acceptor; for dehydratase activity" evidence="8">
    <location>
        <position position="236"/>
    </location>
</feature>
<dbReference type="InterPro" id="IPR057326">
    <property type="entry name" value="KR_dom"/>
</dbReference>
<dbReference type="InterPro" id="IPR055123">
    <property type="entry name" value="SpnB-like_Rossmann"/>
</dbReference>
<dbReference type="SMART" id="SM00825">
    <property type="entry name" value="PKS_KS"/>
    <property type="match status" value="1"/>
</dbReference>
<dbReference type="Proteomes" id="UP000194218">
    <property type="component" value="Chromosome"/>
</dbReference>
<dbReference type="SUPFAM" id="SSF55048">
    <property type="entry name" value="Probable ACP-binding domain of malonyl-CoA ACP transacylase"/>
    <property type="match status" value="1"/>
</dbReference>
<feature type="domain" description="PKS/mFAS DH" evidence="12">
    <location>
        <begin position="204"/>
        <end position="486"/>
    </location>
</feature>
<dbReference type="GO" id="GO:0033068">
    <property type="term" value="P:macrolide biosynthetic process"/>
    <property type="evidence" value="ECO:0007669"/>
    <property type="project" value="UniProtKB-ARBA"/>
</dbReference>
<dbReference type="SUPFAM" id="SSF51735">
    <property type="entry name" value="NAD(P)-binding Rossmann-fold domains"/>
    <property type="match status" value="5"/>
</dbReference>
<feature type="domain" description="Carrier" evidence="10">
    <location>
        <begin position="3077"/>
        <end position="3152"/>
    </location>
</feature>
<dbReference type="Pfam" id="PF00698">
    <property type="entry name" value="Acyl_transf_1"/>
    <property type="match status" value="2"/>
</dbReference>
<dbReference type="SMART" id="SM00823">
    <property type="entry name" value="PKS_PP"/>
    <property type="match status" value="2"/>
</dbReference>
<dbReference type="InterPro" id="IPR042104">
    <property type="entry name" value="PKS_dehydratase_sf"/>
</dbReference>
<dbReference type="Gene3D" id="3.10.129.110">
    <property type="entry name" value="Polyketide synthase dehydratase"/>
    <property type="match status" value="2"/>
</dbReference>
<dbReference type="InterPro" id="IPR036291">
    <property type="entry name" value="NAD(P)-bd_dom_sf"/>
</dbReference>
<accession>A0A1W7CS06</accession>
<evidence type="ECO:0000256" key="5">
    <source>
        <dbReference type="ARBA" id="ARBA00023194"/>
    </source>
</evidence>
<dbReference type="Gene3D" id="3.90.180.10">
    <property type="entry name" value="Medium-chain alcohol dehydrogenases, catalytic domain"/>
    <property type="match status" value="1"/>
</dbReference>
<keyword evidence="6" id="KW-0511">Multifunctional enzyme</keyword>
<evidence type="ECO:0000256" key="2">
    <source>
        <dbReference type="ARBA" id="ARBA00022450"/>
    </source>
</evidence>
<dbReference type="InterPro" id="IPR011032">
    <property type="entry name" value="GroES-like_sf"/>
</dbReference>
<feature type="region of interest" description="C-terminal hotdog fold" evidence="8">
    <location>
        <begin position="343"/>
        <end position="486"/>
    </location>
</feature>
<dbReference type="SUPFAM" id="SSF53901">
    <property type="entry name" value="Thiolase-like"/>
    <property type="match status" value="1"/>
</dbReference>